<evidence type="ECO:0000313" key="4">
    <source>
        <dbReference type="EMBL" id="WTU74993.1"/>
    </source>
</evidence>
<dbReference type="InterPro" id="IPR020904">
    <property type="entry name" value="Sc_DH/Rdtase_CS"/>
</dbReference>
<dbReference type="FunFam" id="3.40.50.720:FF:000084">
    <property type="entry name" value="Short-chain dehydrogenase reductase"/>
    <property type="match status" value="1"/>
</dbReference>
<dbReference type="Gene3D" id="3.40.50.720">
    <property type="entry name" value="NAD(P)-binding Rossmann-like Domain"/>
    <property type="match status" value="1"/>
</dbReference>
<dbReference type="Pfam" id="PF13561">
    <property type="entry name" value="adh_short_C2"/>
    <property type="match status" value="1"/>
</dbReference>
<dbReference type="InterPro" id="IPR002347">
    <property type="entry name" value="SDR_fam"/>
</dbReference>
<dbReference type="NCBIfam" id="NF005559">
    <property type="entry name" value="PRK07231.1"/>
    <property type="match status" value="1"/>
</dbReference>
<dbReference type="PANTHER" id="PTHR43639:SF1">
    <property type="entry name" value="SHORT-CHAIN DEHYDROGENASE_REDUCTASE FAMILY PROTEIN"/>
    <property type="match status" value="1"/>
</dbReference>
<dbReference type="SUPFAM" id="SSF51735">
    <property type="entry name" value="NAD(P)-binding Rossmann-fold domains"/>
    <property type="match status" value="1"/>
</dbReference>
<dbReference type="InterPro" id="IPR036291">
    <property type="entry name" value="NAD(P)-bd_dom_sf"/>
</dbReference>
<evidence type="ECO:0000256" key="2">
    <source>
        <dbReference type="ARBA" id="ARBA00023002"/>
    </source>
</evidence>
<name>A0AAU2JU51_9ACTN</name>
<evidence type="ECO:0000256" key="1">
    <source>
        <dbReference type="ARBA" id="ARBA00006484"/>
    </source>
</evidence>
<keyword evidence="2" id="KW-0560">Oxidoreductase</keyword>
<dbReference type="AlphaFoldDB" id="A0AAU2JU51"/>
<reference evidence="4" key="1">
    <citation type="submission" date="2022-10" db="EMBL/GenBank/DDBJ databases">
        <title>The complete genomes of actinobacterial strains from the NBC collection.</title>
        <authorList>
            <person name="Joergensen T.S."/>
            <person name="Alvarez Arevalo M."/>
            <person name="Sterndorff E.B."/>
            <person name="Faurdal D."/>
            <person name="Vuksanovic O."/>
            <person name="Mourched A.-S."/>
            <person name="Charusanti P."/>
            <person name="Shaw S."/>
            <person name="Blin K."/>
            <person name="Weber T."/>
        </authorList>
    </citation>
    <scope>NUCLEOTIDE SEQUENCE</scope>
    <source>
        <strain evidence="4">NBC_00049</strain>
    </source>
</reference>
<dbReference type="GO" id="GO:0016491">
    <property type="term" value="F:oxidoreductase activity"/>
    <property type="evidence" value="ECO:0007669"/>
    <property type="project" value="UniProtKB-KW"/>
</dbReference>
<protein>
    <submittedName>
        <fullName evidence="4">SDR family oxidoreductase</fullName>
    </submittedName>
</protein>
<comment type="similarity">
    <text evidence="1">Belongs to the short-chain dehydrogenases/reductases (SDR) family.</text>
</comment>
<sequence>MTESRVALITGSSSGIGAAIARRLSAEGIRVVINSARSESAGKALAAELPGAAYVRGDVADAADARRIVQSAADTHGRLDILVNNAGVTRFIPLEDLDAADADAWREIFDVNVVGAWQMITAAAPHLRKSGAASIINISSVSATRALGSSIPYAVSKAAVNHMTRLLASQLGPGIRVNAVAPGLIDTPWYEDAEQVWESSRDWITENTPLRRVGTPEDVAEATLYLVNAAYTTGDVLTVDGGRHIV</sequence>
<dbReference type="PRINTS" id="PR00080">
    <property type="entry name" value="SDRFAMILY"/>
</dbReference>
<organism evidence="4">
    <name type="scientific">Streptomyces sp. NBC_00049</name>
    <dbReference type="NCBI Taxonomy" id="2903617"/>
    <lineage>
        <taxon>Bacteria</taxon>
        <taxon>Bacillati</taxon>
        <taxon>Actinomycetota</taxon>
        <taxon>Actinomycetes</taxon>
        <taxon>Kitasatosporales</taxon>
        <taxon>Streptomycetaceae</taxon>
        <taxon>Streptomyces</taxon>
    </lineage>
</organism>
<dbReference type="EMBL" id="CP108264">
    <property type="protein sequence ID" value="WTU74993.1"/>
    <property type="molecule type" value="Genomic_DNA"/>
</dbReference>
<dbReference type="PROSITE" id="PS00061">
    <property type="entry name" value="ADH_SHORT"/>
    <property type="match status" value="1"/>
</dbReference>
<evidence type="ECO:0000259" key="3">
    <source>
        <dbReference type="SMART" id="SM00822"/>
    </source>
</evidence>
<dbReference type="CDD" id="cd05233">
    <property type="entry name" value="SDR_c"/>
    <property type="match status" value="1"/>
</dbReference>
<dbReference type="SMART" id="SM00822">
    <property type="entry name" value="PKS_KR"/>
    <property type="match status" value="1"/>
</dbReference>
<dbReference type="PRINTS" id="PR00081">
    <property type="entry name" value="GDHRDH"/>
</dbReference>
<dbReference type="InterPro" id="IPR057326">
    <property type="entry name" value="KR_dom"/>
</dbReference>
<accession>A0AAU2JU51</accession>
<dbReference type="PANTHER" id="PTHR43639">
    <property type="entry name" value="OXIDOREDUCTASE, SHORT-CHAIN DEHYDROGENASE/REDUCTASE FAMILY (AFU_ORTHOLOGUE AFUA_5G02870)"/>
    <property type="match status" value="1"/>
</dbReference>
<proteinExistence type="inferred from homology"/>
<feature type="domain" description="Ketoreductase" evidence="3">
    <location>
        <begin position="5"/>
        <end position="192"/>
    </location>
</feature>
<gene>
    <name evidence="4" type="ORF">OG327_17670</name>
</gene>